<dbReference type="GO" id="GO:0005737">
    <property type="term" value="C:cytoplasm"/>
    <property type="evidence" value="ECO:0007669"/>
    <property type="project" value="TreeGrafter"/>
</dbReference>
<dbReference type="InParanoid" id="A0A507BG81"/>
<feature type="region of interest" description="Disordered" evidence="4">
    <location>
        <begin position="1"/>
        <end position="171"/>
    </location>
</feature>
<dbReference type="PANTHER" id="PTHR45982:SF1">
    <property type="entry name" value="REGULATOR OF CHROMOSOME CONDENSATION"/>
    <property type="match status" value="1"/>
</dbReference>
<feature type="repeat" description="RCC1" evidence="3">
    <location>
        <begin position="396"/>
        <end position="451"/>
    </location>
</feature>
<dbReference type="STRING" id="1093900.A0A507BG81"/>
<dbReference type="Pfam" id="PF25390">
    <property type="entry name" value="WD40_RLD"/>
    <property type="match status" value="1"/>
</dbReference>
<evidence type="ECO:0000256" key="3">
    <source>
        <dbReference type="PROSITE-ProRule" id="PRU00235"/>
    </source>
</evidence>
<dbReference type="SUPFAM" id="SSF50985">
    <property type="entry name" value="RCC1/BLIP-II"/>
    <property type="match status" value="1"/>
</dbReference>
<feature type="compositionally biased region" description="Acidic residues" evidence="4">
    <location>
        <begin position="291"/>
        <end position="303"/>
    </location>
</feature>
<feature type="repeat" description="RCC1" evidence="3">
    <location>
        <begin position="203"/>
        <end position="263"/>
    </location>
</feature>
<reference evidence="6 7" key="1">
    <citation type="submission" date="2019-06" db="EMBL/GenBank/DDBJ databases">
        <title>Draft genome sequence of the filamentous fungus Phialemoniopsis curvata isolated from diesel fuel.</title>
        <authorList>
            <person name="Varaljay V.A."/>
            <person name="Lyon W.J."/>
            <person name="Crouch A.L."/>
            <person name="Drake C.E."/>
            <person name="Hollomon J.M."/>
            <person name="Nadeau L.J."/>
            <person name="Nunn H.S."/>
            <person name="Stevenson B.S."/>
            <person name="Bojanowski C.L."/>
            <person name="Crookes-Goodson W.J."/>
        </authorList>
    </citation>
    <scope>NUCLEOTIDE SEQUENCE [LARGE SCALE GENOMIC DNA]</scope>
    <source>
        <strain evidence="6 7">D216</strain>
    </source>
</reference>
<keyword evidence="7" id="KW-1185">Reference proteome</keyword>
<accession>A0A507BG81</accession>
<gene>
    <name evidence="6" type="ORF">E0L32_011741</name>
</gene>
<feature type="compositionally biased region" description="Basic and acidic residues" evidence="4">
    <location>
        <begin position="161"/>
        <end position="170"/>
    </location>
</feature>
<feature type="repeat" description="RCC1" evidence="3">
    <location>
        <begin position="508"/>
        <end position="572"/>
    </location>
</feature>
<organism evidence="6 7">
    <name type="scientific">Thyridium curvatum</name>
    <dbReference type="NCBI Taxonomy" id="1093900"/>
    <lineage>
        <taxon>Eukaryota</taxon>
        <taxon>Fungi</taxon>
        <taxon>Dikarya</taxon>
        <taxon>Ascomycota</taxon>
        <taxon>Pezizomycotina</taxon>
        <taxon>Sordariomycetes</taxon>
        <taxon>Sordariomycetidae</taxon>
        <taxon>Thyridiales</taxon>
        <taxon>Thyridiaceae</taxon>
        <taxon>Thyridium</taxon>
    </lineage>
</organism>
<dbReference type="Proteomes" id="UP000319257">
    <property type="component" value="Unassembled WGS sequence"/>
</dbReference>
<feature type="repeat" description="RCC1" evidence="3">
    <location>
        <begin position="343"/>
        <end position="395"/>
    </location>
</feature>
<dbReference type="InterPro" id="IPR000408">
    <property type="entry name" value="Reg_chr_condens"/>
</dbReference>
<evidence type="ECO:0000313" key="7">
    <source>
        <dbReference type="Proteomes" id="UP000319257"/>
    </source>
</evidence>
<dbReference type="GO" id="GO:0005085">
    <property type="term" value="F:guanyl-nucleotide exchange factor activity"/>
    <property type="evidence" value="ECO:0007669"/>
    <property type="project" value="TreeGrafter"/>
</dbReference>
<evidence type="ECO:0000313" key="6">
    <source>
        <dbReference type="EMBL" id="TPX18366.1"/>
    </source>
</evidence>
<dbReference type="InterPro" id="IPR009091">
    <property type="entry name" value="RCC1/BLIP-II"/>
</dbReference>
<comment type="caution">
    <text evidence="6">The sequence shown here is derived from an EMBL/GenBank/DDBJ whole genome shotgun (WGS) entry which is preliminary data.</text>
</comment>
<dbReference type="EMBL" id="SKBQ01000116">
    <property type="protein sequence ID" value="TPX18366.1"/>
    <property type="molecule type" value="Genomic_DNA"/>
</dbReference>
<feature type="compositionally biased region" description="Low complexity" evidence="4">
    <location>
        <begin position="1"/>
        <end position="47"/>
    </location>
</feature>
<dbReference type="InterPro" id="IPR058923">
    <property type="entry name" value="RCC1-like_dom"/>
</dbReference>
<feature type="repeat" description="RCC1" evidence="3">
    <location>
        <begin position="264"/>
        <end position="342"/>
    </location>
</feature>
<feature type="domain" description="RCC1-like" evidence="5">
    <location>
        <begin position="204"/>
        <end position="621"/>
    </location>
</feature>
<dbReference type="OrthoDB" id="61110at2759"/>
<dbReference type="GeneID" id="41979188"/>
<evidence type="ECO:0000259" key="5">
    <source>
        <dbReference type="Pfam" id="PF25390"/>
    </source>
</evidence>
<feature type="repeat" description="RCC1" evidence="3">
    <location>
        <begin position="452"/>
        <end position="507"/>
    </location>
</feature>
<dbReference type="PROSITE" id="PS00626">
    <property type="entry name" value="RCC1_2"/>
    <property type="match status" value="2"/>
</dbReference>
<name>A0A507BG81_9PEZI</name>
<protein>
    <recommendedName>
        <fullName evidence="5">RCC1-like domain-containing protein</fullName>
    </recommendedName>
</protein>
<dbReference type="AlphaFoldDB" id="A0A507BG81"/>
<feature type="repeat" description="RCC1" evidence="3">
    <location>
        <begin position="573"/>
        <end position="626"/>
    </location>
</feature>
<dbReference type="PROSITE" id="PS50012">
    <property type="entry name" value="RCC1_3"/>
    <property type="match status" value="7"/>
</dbReference>
<keyword evidence="2" id="KW-0677">Repeat</keyword>
<dbReference type="Gene3D" id="2.130.10.30">
    <property type="entry name" value="Regulator of chromosome condensation 1/beta-lactamase-inhibitor protein II"/>
    <property type="match status" value="1"/>
</dbReference>
<evidence type="ECO:0000256" key="4">
    <source>
        <dbReference type="SAM" id="MobiDB-lite"/>
    </source>
</evidence>
<dbReference type="FunCoup" id="A0A507BG81">
    <property type="interactions" value="929"/>
</dbReference>
<dbReference type="InterPro" id="IPR051553">
    <property type="entry name" value="Ran_GTPase-activating"/>
</dbReference>
<dbReference type="PANTHER" id="PTHR45982">
    <property type="entry name" value="REGULATOR OF CHROMOSOME CONDENSATION"/>
    <property type="match status" value="1"/>
</dbReference>
<evidence type="ECO:0000256" key="1">
    <source>
        <dbReference type="ARBA" id="ARBA00022658"/>
    </source>
</evidence>
<feature type="region of interest" description="Disordered" evidence="4">
    <location>
        <begin position="278"/>
        <end position="318"/>
    </location>
</feature>
<dbReference type="PROSITE" id="PS00625">
    <property type="entry name" value="RCC1_1"/>
    <property type="match status" value="1"/>
</dbReference>
<feature type="compositionally biased region" description="Low complexity" evidence="4">
    <location>
        <begin position="99"/>
        <end position="129"/>
    </location>
</feature>
<proteinExistence type="predicted"/>
<dbReference type="RefSeq" id="XP_031000077.1">
    <property type="nucleotide sequence ID" value="XM_031134504.1"/>
</dbReference>
<feature type="compositionally biased region" description="Basic residues" evidence="4">
    <location>
        <begin position="86"/>
        <end position="98"/>
    </location>
</feature>
<sequence>MPPKKTAAAAAAKAPAAKPAKAAQTKAPAKTAAASKAKTKAPAAAKPVSRKRKADEASDGEEDDQQNVRPQKKRAARKPAAAAKPSTKKQNTKAKATKPSKPTKSAAAKTAPKKATAAKKATATKKAASVEADKENADPAAPKVNGVKRGSDEISDDEINEERAAEERPVKRAKVAKVAKQPEVKRPAVKIGVAINQAPADVLDVFVFGEGTSGELGLGSKKTDGKKPIDVKRPRLNANLASNKVGVVQICAGGMHSIALTKDNKILTWGVNDQGALGRDTTWDGGLRDADDSDSDSDDEDDTGLNPKESTPGEIDTTNIAPETVFVQVAASDSASFALTADGRVYGWGTFRAADGILGFTKDILIQKTPILLPEPKKVTQLAVGSNHILTLDQKGKVFAWGCPEQNQLGRRCIQRNKEAALRPSGVAFKRGSKITKVACGSYHSFAVDHNGRVYAWGLNNFGELGVEEGAGEGDAAILEPTLVEALTEPVHDICGGEHHSLACTEDGKLLTWGRVDGYQVGMKKEVFTKDNTIFDEREKPRILKLPTVVPDVPPVESVAAGTDNSFAITRDGKAYSWGFSANYQTGQGTIDDIETPTLIDNTAVREKRLSYAGAGGQFSILASVAKN</sequence>
<dbReference type="PRINTS" id="PR00633">
    <property type="entry name" value="RCCNDNSATION"/>
</dbReference>
<keyword evidence="1" id="KW-0344">Guanine-nucleotide releasing factor</keyword>
<evidence type="ECO:0000256" key="2">
    <source>
        <dbReference type="ARBA" id="ARBA00022737"/>
    </source>
</evidence>